<feature type="region of interest" description="Disordered" evidence="4">
    <location>
        <begin position="791"/>
        <end position="855"/>
    </location>
</feature>
<dbReference type="SMART" id="SM00042">
    <property type="entry name" value="CUB"/>
    <property type="match status" value="1"/>
</dbReference>
<feature type="transmembrane region" description="Helical" evidence="5">
    <location>
        <begin position="754"/>
        <end position="780"/>
    </location>
</feature>
<keyword evidence="5" id="KW-0812">Transmembrane</keyword>
<feature type="domain" description="CUB" evidence="6">
    <location>
        <begin position="7"/>
        <end position="125"/>
    </location>
</feature>
<dbReference type="CDD" id="cd00041">
    <property type="entry name" value="CUB"/>
    <property type="match status" value="1"/>
</dbReference>
<dbReference type="SUPFAM" id="SSF57424">
    <property type="entry name" value="LDL receptor-like module"/>
    <property type="match status" value="1"/>
</dbReference>
<dbReference type="PROSITE" id="PS50068">
    <property type="entry name" value="LDLRA_2"/>
    <property type="match status" value="1"/>
</dbReference>
<dbReference type="Pfam" id="PF00089">
    <property type="entry name" value="Trypsin"/>
    <property type="match status" value="1"/>
</dbReference>
<dbReference type="InterPro" id="IPR000859">
    <property type="entry name" value="CUB_dom"/>
</dbReference>
<evidence type="ECO:0000256" key="1">
    <source>
        <dbReference type="ARBA" id="ARBA00023157"/>
    </source>
</evidence>
<feature type="disulfide bond" evidence="3">
    <location>
        <begin position="150"/>
        <end position="165"/>
    </location>
</feature>
<name>A0A3S3Q232_9ACAR</name>
<comment type="caution">
    <text evidence="2">Lacks conserved residue(s) required for the propagation of feature annotation.</text>
</comment>
<dbReference type="InterPro" id="IPR018487">
    <property type="entry name" value="Hemopexin-like_repeat"/>
</dbReference>
<dbReference type="FunFam" id="2.60.120.290:FF:000005">
    <property type="entry name" value="Procollagen C-endopeptidase enhancer 1"/>
    <property type="match status" value="1"/>
</dbReference>
<dbReference type="InterPro" id="IPR001254">
    <property type="entry name" value="Trypsin_dom"/>
</dbReference>
<feature type="disulfide bond" evidence="3">
    <location>
        <begin position="138"/>
        <end position="156"/>
    </location>
</feature>
<dbReference type="PROSITE" id="PS50240">
    <property type="entry name" value="TRYPSIN_DOM"/>
    <property type="match status" value="1"/>
</dbReference>
<gene>
    <name evidence="8" type="ORF">B4U79_00067</name>
</gene>
<dbReference type="STRING" id="1965070.A0A3S3Q232"/>
<dbReference type="InterPro" id="IPR001314">
    <property type="entry name" value="Peptidase_S1A"/>
</dbReference>
<dbReference type="GO" id="GO:0006508">
    <property type="term" value="P:proteolysis"/>
    <property type="evidence" value="ECO:0007669"/>
    <property type="project" value="InterPro"/>
</dbReference>
<dbReference type="Pfam" id="PF00057">
    <property type="entry name" value="Ldl_recept_a"/>
    <property type="match status" value="1"/>
</dbReference>
<accession>A0A3S3Q232</accession>
<dbReference type="AlphaFoldDB" id="A0A3S3Q232"/>
<dbReference type="Gene3D" id="2.40.10.10">
    <property type="entry name" value="Trypsin-like serine proteases"/>
    <property type="match status" value="1"/>
</dbReference>
<feature type="disulfide bond" evidence="3">
    <location>
        <begin position="131"/>
        <end position="143"/>
    </location>
</feature>
<dbReference type="Proteomes" id="UP000285301">
    <property type="component" value="Unassembled WGS sequence"/>
</dbReference>
<evidence type="ECO:0000256" key="4">
    <source>
        <dbReference type="SAM" id="MobiDB-lite"/>
    </source>
</evidence>
<dbReference type="PROSITE" id="PS01209">
    <property type="entry name" value="LDLRA_1"/>
    <property type="match status" value="1"/>
</dbReference>
<evidence type="ECO:0000256" key="2">
    <source>
        <dbReference type="PROSITE-ProRule" id="PRU00059"/>
    </source>
</evidence>
<dbReference type="PANTHER" id="PTHR24252">
    <property type="entry name" value="ACROSIN-RELATED"/>
    <property type="match status" value="1"/>
</dbReference>
<dbReference type="InterPro" id="IPR002172">
    <property type="entry name" value="LDrepeatLR_classA_rpt"/>
</dbReference>
<dbReference type="SMART" id="SM00120">
    <property type="entry name" value="HX"/>
    <property type="match status" value="2"/>
</dbReference>
<dbReference type="GO" id="GO:0004252">
    <property type="term" value="F:serine-type endopeptidase activity"/>
    <property type="evidence" value="ECO:0007669"/>
    <property type="project" value="InterPro"/>
</dbReference>
<dbReference type="PANTHER" id="PTHR24252:SF7">
    <property type="entry name" value="HYALIN"/>
    <property type="match status" value="1"/>
</dbReference>
<dbReference type="SMART" id="SM00192">
    <property type="entry name" value="LDLa"/>
    <property type="match status" value="1"/>
</dbReference>
<feature type="compositionally biased region" description="Basic and acidic residues" evidence="4">
    <location>
        <begin position="798"/>
        <end position="832"/>
    </location>
</feature>
<evidence type="ECO:0000313" key="9">
    <source>
        <dbReference type="Proteomes" id="UP000285301"/>
    </source>
</evidence>
<dbReference type="Gene3D" id="2.110.10.10">
    <property type="entry name" value="Hemopexin-like domain"/>
    <property type="match status" value="1"/>
</dbReference>
<evidence type="ECO:0000313" key="8">
    <source>
        <dbReference type="EMBL" id="RWS01992.1"/>
    </source>
</evidence>
<dbReference type="InterPro" id="IPR009003">
    <property type="entry name" value="Peptidase_S1_PA"/>
</dbReference>
<dbReference type="CDD" id="cd00112">
    <property type="entry name" value="LDLa"/>
    <property type="match status" value="1"/>
</dbReference>
<dbReference type="CDD" id="cd00190">
    <property type="entry name" value="Tryp_SPc"/>
    <property type="match status" value="1"/>
</dbReference>
<feature type="domain" description="Peptidase S1" evidence="7">
    <location>
        <begin position="149"/>
        <end position="406"/>
    </location>
</feature>
<dbReference type="Gene3D" id="2.60.120.290">
    <property type="entry name" value="Spermadhesin, CUB domain"/>
    <property type="match status" value="1"/>
</dbReference>
<comment type="caution">
    <text evidence="8">The sequence shown here is derived from an EMBL/GenBank/DDBJ whole genome shotgun (WGS) entry which is preliminary data.</text>
</comment>
<dbReference type="Gene3D" id="4.10.400.10">
    <property type="entry name" value="Low-density Lipoprotein Receptor"/>
    <property type="match status" value="1"/>
</dbReference>
<dbReference type="InterPro" id="IPR043504">
    <property type="entry name" value="Peptidase_S1_PA_chymotrypsin"/>
</dbReference>
<dbReference type="OrthoDB" id="10051896at2759"/>
<keyword evidence="5" id="KW-1133">Transmembrane helix</keyword>
<dbReference type="InterPro" id="IPR036375">
    <property type="entry name" value="Hemopexin-like_dom_sf"/>
</dbReference>
<protein>
    <submittedName>
        <fullName evidence="8">CUB and LDL domains-containing trypsin-like serine peptidase 1 protein</fullName>
    </submittedName>
</protein>
<dbReference type="PROSITE" id="PS01180">
    <property type="entry name" value="CUB"/>
    <property type="match status" value="1"/>
</dbReference>
<dbReference type="InterPro" id="IPR023415">
    <property type="entry name" value="LDLR_class-A_CS"/>
</dbReference>
<dbReference type="InterPro" id="IPR035914">
    <property type="entry name" value="Sperma_CUB_dom_sf"/>
</dbReference>
<dbReference type="SUPFAM" id="SSF50923">
    <property type="entry name" value="Hemopexin-like domain"/>
    <property type="match status" value="1"/>
</dbReference>
<organism evidence="8 9">
    <name type="scientific">Dinothrombium tinctorium</name>
    <dbReference type="NCBI Taxonomy" id="1965070"/>
    <lineage>
        <taxon>Eukaryota</taxon>
        <taxon>Metazoa</taxon>
        <taxon>Ecdysozoa</taxon>
        <taxon>Arthropoda</taxon>
        <taxon>Chelicerata</taxon>
        <taxon>Arachnida</taxon>
        <taxon>Acari</taxon>
        <taxon>Acariformes</taxon>
        <taxon>Trombidiformes</taxon>
        <taxon>Prostigmata</taxon>
        <taxon>Anystina</taxon>
        <taxon>Parasitengona</taxon>
        <taxon>Trombidioidea</taxon>
        <taxon>Trombidiidae</taxon>
        <taxon>Dinothrombium</taxon>
    </lineage>
</organism>
<dbReference type="EMBL" id="NCKU01008312">
    <property type="protein sequence ID" value="RWS01992.1"/>
    <property type="molecule type" value="Genomic_DNA"/>
</dbReference>
<dbReference type="SMART" id="SM00020">
    <property type="entry name" value="Tryp_SPc"/>
    <property type="match status" value="1"/>
</dbReference>
<evidence type="ECO:0000259" key="7">
    <source>
        <dbReference type="PROSITE" id="PS50240"/>
    </source>
</evidence>
<dbReference type="InterPro" id="IPR036055">
    <property type="entry name" value="LDL_receptor-like_sf"/>
</dbReference>
<evidence type="ECO:0000259" key="6">
    <source>
        <dbReference type="PROSITE" id="PS01180"/>
    </source>
</evidence>
<dbReference type="Pfam" id="PF00431">
    <property type="entry name" value="CUB"/>
    <property type="match status" value="1"/>
</dbReference>
<keyword evidence="9" id="KW-1185">Reference proteome</keyword>
<dbReference type="SUPFAM" id="SSF49854">
    <property type="entry name" value="Spermadhesin, CUB domain"/>
    <property type="match status" value="1"/>
</dbReference>
<dbReference type="InterPro" id="IPR033116">
    <property type="entry name" value="TRYPSIN_SER"/>
</dbReference>
<reference evidence="8 9" key="1">
    <citation type="journal article" date="2018" name="Gigascience">
        <title>Genomes of trombidid mites reveal novel predicted allergens and laterally-transferred genes associated with secondary metabolism.</title>
        <authorList>
            <person name="Dong X."/>
            <person name="Chaisiri K."/>
            <person name="Xia D."/>
            <person name="Armstrong S.D."/>
            <person name="Fang Y."/>
            <person name="Donnelly M.J."/>
            <person name="Kadowaki T."/>
            <person name="McGarry J.W."/>
            <person name="Darby A.C."/>
            <person name="Makepeace B.L."/>
        </authorList>
    </citation>
    <scope>NUCLEOTIDE SEQUENCE [LARGE SCALE GENOMIC DNA]</scope>
    <source>
        <strain evidence="8">UoL-WK</strain>
    </source>
</reference>
<evidence type="ECO:0000256" key="5">
    <source>
        <dbReference type="SAM" id="Phobius"/>
    </source>
</evidence>
<keyword evidence="1 3" id="KW-1015">Disulfide bond</keyword>
<proteinExistence type="predicted"/>
<keyword evidence="5" id="KW-0472">Membrane</keyword>
<sequence>VLLPKACQPGETEELTSYAGFIYSPGFLENKSYPEGIECRWMIKSQADYQIHLKFNSIDLDEMTGCKGDALKISERAGERQTLLSVFCGNHIPNDVITNTNVAVIVFRSDYVYSGRGFNISYRFTTRSTPCSYDQVQCVNRKCIPYTALCNGVDECGDGSDESNCRRPISTNISTCGTPPIAPIESGSERVVGGQYALEGSWPLRIKSFFKLVFGRYSQFKPNGNEQVRYIKNYIVYPNLIDYKFARLPLMDMDNDFALIRLSSPVRITDQVQPICLPPQGSELPLHSKCFATGWGATKGTGSSGLLKQLDVYVENGNDLCKTSLMESYPNTKICISSRNRAAGVCSGDSGGPLVCKENDGKWYLRGIASHTSIGTSVGPVCGVFGFGESYAKVSLKVNWIEAAMKLEIPGLNKQLRDEFCVDRGSLNISGLKSVALHVQYAYFEFQRSCYKSLINYIDKKSFLPNITSIERCDSENVNSFSQDSNFVFDTELNVYLLKEYVTNWKLINFNQVWIGCPQPMCLLGEIDAALNLADHFLIFRGVHYWKLSKNEMRPLSSNAKSVFNAPGFFDCGIEAMLIKENKIFEMIGEQFFARGNADIRYSNVLYCDAAVRIPDREIIFKGDKVYISTVEDLRNELVDLDAALYWENRIYLFKKNLFFKSNKLITHALQFSQKDFSSPENVLTKFFDCTYHINKAFGSIYNLENRILNRRERIDPRDWSTPRPQTPESVTSTKCKVMIKNIQTDVSLVESNYLSIFLIALMYIVISALILTLIFILIFKWNKTRNKRREAYKKRQPKIDEKEEPEERKESEKKSSERIKSYRMISRERIPSTRSAPSYRLSPSGEYTKERDSTLRDLRPRLSKLFELKTSPDQRKATKKGGNIGNFKSILFRFKHKSKLAPIPPHSDLLKSIISVRSSDKIESRESLEAKTYKTTPMSFTEKKLPSSTEDDLINPFNKKMMEEQIRAAKKRTVFKL</sequence>
<feature type="non-terminal residue" evidence="8">
    <location>
        <position position="1"/>
    </location>
</feature>
<dbReference type="PRINTS" id="PR00722">
    <property type="entry name" value="CHYMOTRYPSIN"/>
</dbReference>
<dbReference type="SUPFAM" id="SSF50494">
    <property type="entry name" value="Trypsin-like serine proteases"/>
    <property type="match status" value="1"/>
</dbReference>
<evidence type="ECO:0000256" key="3">
    <source>
        <dbReference type="PROSITE-ProRule" id="PRU00124"/>
    </source>
</evidence>
<dbReference type="PROSITE" id="PS00135">
    <property type="entry name" value="TRYPSIN_SER"/>
    <property type="match status" value="1"/>
</dbReference>